<sequence length="46" mass="5389">MGKKIIKLFNKTEPRILFWRAKPYANWGNIVDIIAVKNDLKPLFTS</sequence>
<accession>X1KG62</accession>
<dbReference type="AlphaFoldDB" id="X1KG62"/>
<reference evidence="1" key="1">
    <citation type="journal article" date="2014" name="Front. Microbiol.">
        <title>High frequency of phylogenetically diverse reductive dehalogenase-homologous genes in deep subseafloor sedimentary metagenomes.</title>
        <authorList>
            <person name="Kawai M."/>
            <person name="Futagami T."/>
            <person name="Toyoda A."/>
            <person name="Takaki Y."/>
            <person name="Nishi S."/>
            <person name="Hori S."/>
            <person name="Arai W."/>
            <person name="Tsubouchi T."/>
            <person name="Morono Y."/>
            <person name="Uchiyama I."/>
            <person name="Ito T."/>
            <person name="Fujiyama A."/>
            <person name="Inagaki F."/>
            <person name="Takami H."/>
        </authorList>
    </citation>
    <scope>NUCLEOTIDE SEQUENCE</scope>
    <source>
        <strain evidence="1">Expedition CK06-06</strain>
    </source>
</reference>
<feature type="non-terminal residue" evidence="1">
    <location>
        <position position="46"/>
    </location>
</feature>
<organism evidence="1">
    <name type="scientific">marine sediment metagenome</name>
    <dbReference type="NCBI Taxonomy" id="412755"/>
    <lineage>
        <taxon>unclassified sequences</taxon>
        <taxon>metagenomes</taxon>
        <taxon>ecological metagenomes</taxon>
    </lineage>
</organism>
<comment type="caution">
    <text evidence="1">The sequence shown here is derived from an EMBL/GenBank/DDBJ whole genome shotgun (WGS) entry which is preliminary data.</text>
</comment>
<proteinExistence type="predicted"/>
<protein>
    <submittedName>
        <fullName evidence="1">Uncharacterized protein</fullName>
    </submittedName>
</protein>
<gene>
    <name evidence="1" type="ORF">S06H3_19389</name>
</gene>
<dbReference type="EMBL" id="BARV01009925">
    <property type="protein sequence ID" value="GAI05663.1"/>
    <property type="molecule type" value="Genomic_DNA"/>
</dbReference>
<evidence type="ECO:0000313" key="1">
    <source>
        <dbReference type="EMBL" id="GAI05663.1"/>
    </source>
</evidence>
<name>X1KG62_9ZZZZ</name>